<dbReference type="EMBL" id="CAJPVJ010001143">
    <property type="protein sequence ID" value="CAG2164133.1"/>
    <property type="molecule type" value="Genomic_DNA"/>
</dbReference>
<name>A0A7R9LJ60_9ACAR</name>
<evidence type="ECO:0000256" key="1">
    <source>
        <dbReference type="SAM" id="Phobius"/>
    </source>
</evidence>
<dbReference type="EMBL" id="OC915968">
    <property type="protein sequence ID" value="CAD7642631.1"/>
    <property type="molecule type" value="Genomic_DNA"/>
</dbReference>
<gene>
    <name evidence="2" type="ORF">ONB1V03_LOCUS3693</name>
</gene>
<keyword evidence="1" id="KW-1133">Transmembrane helix</keyword>
<accession>A0A7R9LJ60</accession>
<dbReference type="OrthoDB" id="6531615at2759"/>
<evidence type="ECO:0000313" key="2">
    <source>
        <dbReference type="EMBL" id="CAD7642631.1"/>
    </source>
</evidence>
<keyword evidence="1" id="KW-0472">Membrane</keyword>
<evidence type="ECO:0000313" key="3">
    <source>
        <dbReference type="Proteomes" id="UP000728032"/>
    </source>
</evidence>
<feature type="transmembrane region" description="Helical" evidence="1">
    <location>
        <begin position="18"/>
        <end position="38"/>
    </location>
</feature>
<organism evidence="2">
    <name type="scientific">Oppiella nova</name>
    <dbReference type="NCBI Taxonomy" id="334625"/>
    <lineage>
        <taxon>Eukaryota</taxon>
        <taxon>Metazoa</taxon>
        <taxon>Ecdysozoa</taxon>
        <taxon>Arthropoda</taxon>
        <taxon>Chelicerata</taxon>
        <taxon>Arachnida</taxon>
        <taxon>Acari</taxon>
        <taxon>Acariformes</taxon>
        <taxon>Sarcoptiformes</taxon>
        <taxon>Oribatida</taxon>
        <taxon>Brachypylina</taxon>
        <taxon>Oppioidea</taxon>
        <taxon>Oppiidae</taxon>
        <taxon>Oppiella</taxon>
    </lineage>
</organism>
<proteinExistence type="predicted"/>
<feature type="transmembrane region" description="Helical" evidence="1">
    <location>
        <begin position="77"/>
        <end position="95"/>
    </location>
</feature>
<sequence length="135" mass="14539">MAFKNQKALTGVKIGLEVLYILSIIGCVFIIVVLSLGLTQKEQKVDNHTLTVGLIAGVFGLLISVVGLVGIIKEIKWIVTTLLVLQIIGFTMNLTTGEVRSGLYGIVTSILTGVFLCLIIEKQNEGLEVPNTNKV</sequence>
<dbReference type="AlphaFoldDB" id="A0A7R9LJ60"/>
<keyword evidence="3" id="KW-1185">Reference proteome</keyword>
<feature type="transmembrane region" description="Helical" evidence="1">
    <location>
        <begin position="102"/>
        <end position="121"/>
    </location>
</feature>
<protein>
    <submittedName>
        <fullName evidence="2">Uncharacterized protein</fullName>
    </submittedName>
</protein>
<dbReference type="Proteomes" id="UP000728032">
    <property type="component" value="Unassembled WGS sequence"/>
</dbReference>
<reference evidence="2" key="1">
    <citation type="submission" date="2020-11" db="EMBL/GenBank/DDBJ databases">
        <authorList>
            <person name="Tran Van P."/>
        </authorList>
    </citation>
    <scope>NUCLEOTIDE SEQUENCE</scope>
</reference>
<feature type="transmembrane region" description="Helical" evidence="1">
    <location>
        <begin position="50"/>
        <end position="71"/>
    </location>
</feature>
<keyword evidence="1" id="KW-0812">Transmembrane</keyword>